<dbReference type="Proteomes" id="UP001152797">
    <property type="component" value="Unassembled WGS sequence"/>
</dbReference>
<feature type="non-terminal residue" evidence="2">
    <location>
        <position position="96"/>
    </location>
</feature>
<feature type="region of interest" description="Disordered" evidence="1">
    <location>
        <begin position="30"/>
        <end position="61"/>
    </location>
</feature>
<evidence type="ECO:0000313" key="2">
    <source>
        <dbReference type="EMBL" id="CAI4009324.1"/>
    </source>
</evidence>
<proteinExistence type="predicted"/>
<name>A0A9P1DF19_9DINO</name>
<comment type="caution">
    <text evidence="2">The sequence shown here is derived from an EMBL/GenBank/DDBJ whole genome shotgun (WGS) entry which is preliminary data.</text>
</comment>
<dbReference type="EMBL" id="CAMXCT030004495">
    <property type="protein sequence ID" value="CAL4796636.1"/>
    <property type="molecule type" value="Genomic_DNA"/>
</dbReference>
<sequence length="96" mass="10302">MAATCLKPSEYRGGKNTAVAGRLVIWTRRELSAKQPSQGHGQPKGKKGKWGKGASSSESNVARKVEAHLAANGNPTEVLYIEAWGEIGNKLLQLCQ</sequence>
<gene>
    <name evidence="2" type="ORF">C1SCF055_LOCUS34693</name>
</gene>
<dbReference type="EMBL" id="CAMXCT010004495">
    <property type="protein sequence ID" value="CAI4009324.1"/>
    <property type="molecule type" value="Genomic_DNA"/>
</dbReference>
<dbReference type="AlphaFoldDB" id="A0A9P1DF19"/>
<evidence type="ECO:0000256" key="1">
    <source>
        <dbReference type="SAM" id="MobiDB-lite"/>
    </source>
</evidence>
<reference evidence="3 4" key="2">
    <citation type="submission" date="2024-05" db="EMBL/GenBank/DDBJ databases">
        <authorList>
            <person name="Chen Y."/>
            <person name="Shah S."/>
            <person name="Dougan E. K."/>
            <person name="Thang M."/>
            <person name="Chan C."/>
        </authorList>
    </citation>
    <scope>NUCLEOTIDE SEQUENCE [LARGE SCALE GENOMIC DNA]</scope>
</reference>
<reference evidence="2" key="1">
    <citation type="submission" date="2022-10" db="EMBL/GenBank/DDBJ databases">
        <authorList>
            <person name="Chen Y."/>
            <person name="Dougan E. K."/>
            <person name="Chan C."/>
            <person name="Rhodes N."/>
            <person name="Thang M."/>
        </authorList>
    </citation>
    <scope>NUCLEOTIDE SEQUENCE</scope>
</reference>
<evidence type="ECO:0000313" key="4">
    <source>
        <dbReference type="Proteomes" id="UP001152797"/>
    </source>
</evidence>
<keyword evidence="4" id="KW-1185">Reference proteome</keyword>
<accession>A0A9P1DF19</accession>
<dbReference type="EMBL" id="CAMXCT020004495">
    <property type="protein sequence ID" value="CAL1162699.1"/>
    <property type="molecule type" value="Genomic_DNA"/>
</dbReference>
<organism evidence="2">
    <name type="scientific">Cladocopium goreaui</name>
    <dbReference type="NCBI Taxonomy" id="2562237"/>
    <lineage>
        <taxon>Eukaryota</taxon>
        <taxon>Sar</taxon>
        <taxon>Alveolata</taxon>
        <taxon>Dinophyceae</taxon>
        <taxon>Suessiales</taxon>
        <taxon>Symbiodiniaceae</taxon>
        <taxon>Cladocopium</taxon>
    </lineage>
</organism>
<protein>
    <submittedName>
        <fullName evidence="2">Uncharacterized protein</fullName>
    </submittedName>
</protein>
<evidence type="ECO:0000313" key="3">
    <source>
        <dbReference type="EMBL" id="CAL4796636.1"/>
    </source>
</evidence>